<proteinExistence type="predicted"/>
<name>A0ABS9NSC7_9RHOB</name>
<feature type="signal peptide" evidence="3">
    <location>
        <begin position="1"/>
        <end position="35"/>
    </location>
</feature>
<keyword evidence="3" id="KW-0732">Signal</keyword>
<evidence type="ECO:0000313" key="5">
    <source>
        <dbReference type="EMBL" id="MCG6556854.1"/>
    </source>
</evidence>
<keyword evidence="2" id="KW-0472">Membrane</keyword>
<organism evidence="5 6">
    <name type="scientific">Ruegeria alba</name>
    <dbReference type="NCBI Taxonomy" id="2916756"/>
    <lineage>
        <taxon>Bacteria</taxon>
        <taxon>Pseudomonadati</taxon>
        <taxon>Pseudomonadota</taxon>
        <taxon>Alphaproteobacteria</taxon>
        <taxon>Rhodobacterales</taxon>
        <taxon>Roseobacteraceae</taxon>
        <taxon>Ruegeria</taxon>
    </lineage>
</organism>
<evidence type="ECO:0000256" key="3">
    <source>
        <dbReference type="SAM" id="SignalP"/>
    </source>
</evidence>
<dbReference type="InterPro" id="IPR000184">
    <property type="entry name" value="Bac_surfAg_D15"/>
</dbReference>
<feature type="chain" id="PRO_5046978284" evidence="3">
    <location>
        <begin position="36"/>
        <end position="386"/>
    </location>
</feature>
<sequence length="386" mass="41708">MKRPDDRRGKVGLWHPLCALVAGLLLCLWSAPQAAAQAGKSTLETEVGRFTSVEKEELPGFRRGSFVVAPIPFSNPTIGSGLVLGAGYLFTLDPASKPSMIGIGALRSDNGSEGVGLAGNFAFDNNRWQIESLYARANLNYDLHTGIGLLPIHQKGELARVSLSYGFTPQFSAGLSLRYLDTTIDLARTGLPPLPPPFNRFTSMRIVSPGLVASLDTRDDTIYPTQGALIDFEATRGLTLEGVTGDYSRAYLNLAVYHKPWKGAVLAAAASVCGASSDTPFFDLCSLGGTDGFRGYSVTEFLDQRSASLQVELRQRLGNRLGVVAFGGVGTTGRRFADFSLDTVRSAWGVGARYRLSRKFPLDFSVDLSRNSVGEDLLYIYVGQRF</sequence>
<comment type="caution">
    <text evidence="5">The sequence shown here is derived from an EMBL/GenBank/DDBJ whole genome shotgun (WGS) entry which is preliminary data.</text>
</comment>
<dbReference type="Proteomes" id="UP001165279">
    <property type="component" value="Unassembled WGS sequence"/>
</dbReference>
<evidence type="ECO:0000256" key="2">
    <source>
        <dbReference type="ARBA" id="ARBA00023136"/>
    </source>
</evidence>
<accession>A0ABS9NSC7</accession>
<evidence type="ECO:0000259" key="4">
    <source>
        <dbReference type="Pfam" id="PF01103"/>
    </source>
</evidence>
<evidence type="ECO:0000313" key="6">
    <source>
        <dbReference type="Proteomes" id="UP001165279"/>
    </source>
</evidence>
<feature type="domain" description="Bacterial surface antigen (D15)" evidence="4">
    <location>
        <begin position="207"/>
        <end position="366"/>
    </location>
</feature>
<dbReference type="EMBL" id="JAKOEM010000001">
    <property type="protein sequence ID" value="MCG6556854.1"/>
    <property type="molecule type" value="Genomic_DNA"/>
</dbReference>
<protein>
    <submittedName>
        <fullName evidence="5">BamA/TamA family outer membrane protein</fullName>
    </submittedName>
</protein>
<dbReference type="RefSeq" id="WP_238903636.1">
    <property type="nucleotide sequence ID" value="NZ_JAKOEM010000001.1"/>
</dbReference>
<keyword evidence="6" id="KW-1185">Reference proteome</keyword>
<dbReference type="Gene3D" id="2.40.160.50">
    <property type="entry name" value="membrane protein fhac: a member of the omp85/tpsb transporter family"/>
    <property type="match status" value="1"/>
</dbReference>
<comment type="subcellular location">
    <subcellularLocation>
        <location evidence="1">Membrane</location>
    </subcellularLocation>
</comment>
<gene>
    <name evidence="5" type="ORF">MB818_01475</name>
</gene>
<evidence type="ECO:0000256" key="1">
    <source>
        <dbReference type="ARBA" id="ARBA00004370"/>
    </source>
</evidence>
<reference evidence="5" key="1">
    <citation type="submission" date="2022-02" db="EMBL/GenBank/DDBJ databases">
        <title>The genome sequence of Ruegeria sp. 1NDH52C.</title>
        <authorList>
            <person name="Du J."/>
        </authorList>
    </citation>
    <scope>NUCLEOTIDE SEQUENCE</scope>
    <source>
        <strain evidence="5">1NDH52C</strain>
    </source>
</reference>
<dbReference type="Pfam" id="PF01103">
    <property type="entry name" value="Omp85"/>
    <property type="match status" value="1"/>
</dbReference>